<protein>
    <submittedName>
        <fullName evidence="2">Uncharacterized protein</fullName>
    </submittedName>
</protein>
<reference evidence="2 3" key="1">
    <citation type="submission" date="2015-09" db="EMBL/GenBank/DDBJ databases">
        <authorList>
            <consortium name="Pathogen Informatics"/>
        </authorList>
    </citation>
    <scope>NUCLEOTIDE SEQUENCE [LARGE SCALE GENOMIC DNA]</scope>
    <source>
        <strain evidence="2 3">2789STDY5608887</strain>
    </source>
</reference>
<accession>A0A173R1Z6</accession>
<organism evidence="2 3">
    <name type="scientific">Roseburia inulinivorans</name>
    <dbReference type="NCBI Taxonomy" id="360807"/>
    <lineage>
        <taxon>Bacteria</taxon>
        <taxon>Bacillati</taxon>
        <taxon>Bacillota</taxon>
        <taxon>Clostridia</taxon>
        <taxon>Lachnospirales</taxon>
        <taxon>Lachnospiraceae</taxon>
        <taxon>Roseburia</taxon>
    </lineage>
</organism>
<sequence>MADAYSDLQEENATLKQDNSTLKQQNKQYFSDYTEKKELNEFLKSQVSGSPDLLFESLGLSIDGKKIPVDTNNSIVNINSREYWSREIAIKLLPETESYSKEDGNINVGRVLADKTDLFGLYVNSKNSGVLDNGVVKESFNNSHANAFINNGHNSDITFVLDGKYNKLKISAVIREGCRDSLTASFTIKTDDVNRRI</sequence>
<evidence type="ECO:0000313" key="3">
    <source>
        <dbReference type="Proteomes" id="UP000095453"/>
    </source>
</evidence>
<feature type="region of interest" description="Disordered" evidence="1">
    <location>
        <begin position="1"/>
        <end position="20"/>
    </location>
</feature>
<dbReference type="Proteomes" id="UP000095453">
    <property type="component" value="Unassembled WGS sequence"/>
</dbReference>
<gene>
    <name evidence="2" type="ORF">ERS852444_00159</name>
</gene>
<evidence type="ECO:0000313" key="2">
    <source>
        <dbReference type="EMBL" id="CUM71851.1"/>
    </source>
</evidence>
<proteinExistence type="predicted"/>
<dbReference type="EMBL" id="CYXX01000001">
    <property type="protein sequence ID" value="CUM71851.1"/>
    <property type="molecule type" value="Genomic_DNA"/>
</dbReference>
<dbReference type="RefSeq" id="WP_055167305.1">
    <property type="nucleotide sequence ID" value="NZ_CYXX01000001.1"/>
</dbReference>
<evidence type="ECO:0000256" key="1">
    <source>
        <dbReference type="SAM" id="MobiDB-lite"/>
    </source>
</evidence>
<name>A0A173R1Z6_9FIRM</name>
<feature type="compositionally biased region" description="Polar residues" evidence="1">
    <location>
        <begin position="11"/>
        <end position="20"/>
    </location>
</feature>
<dbReference type="AlphaFoldDB" id="A0A173R1Z6"/>